<feature type="transmembrane region" description="Helical" evidence="1">
    <location>
        <begin position="466"/>
        <end position="484"/>
    </location>
</feature>
<feature type="transmembrane region" description="Helical" evidence="1">
    <location>
        <begin position="325"/>
        <end position="343"/>
    </location>
</feature>
<keyword evidence="1" id="KW-0472">Membrane</keyword>
<dbReference type="GO" id="GO:0006465">
    <property type="term" value="P:signal peptide processing"/>
    <property type="evidence" value="ECO:0007669"/>
    <property type="project" value="TreeGrafter"/>
</dbReference>
<feature type="domain" description="Prepilin peptidase A24 N-terminal" evidence="2">
    <location>
        <begin position="213"/>
        <end position="293"/>
    </location>
</feature>
<evidence type="ECO:0000313" key="4">
    <source>
        <dbReference type="Proteomes" id="UP000322214"/>
    </source>
</evidence>
<dbReference type="STRING" id="980251.GCA_001642875_02157"/>
<feature type="transmembrane region" description="Helical" evidence="1">
    <location>
        <begin position="204"/>
        <end position="228"/>
    </location>
</feature>
<evidence type="ECO:0000256" key="1">
    <source>
        <dbReference type="SAM" id="Phobius"/>
    </source>
</evidence>
<dbReference type="GO" id="GO:0004190">
    <property type="term" value="F:aspartic-type endopeptidase activity"/>
    <property type="evidence" value="ECO:0007669"/>
    <property type="project" value="TreeGrafter"/>
</dbReference>
<dbReference type="Pfam" id="PF06750">
    <property type="entry name" value="A24_N_bact"/>
    <property type="match status" value="1"/>
</dbReference>
<keyword evidence="4" id="KW-1185">Reference proteome</keyword>
<organism evidence="3 4">
    <name type="scientific">Mariniblastus fucicola</name>
    <dbReference type="NCBI Taxonomy" id="980251"/>
    <lineage>
        <taxon>Bacteria</taxon>
        <taxon>Pseudomonadati</taxon>
        <taxon>Planctomycetota</taxon>
        <taxon>Planctomycetia</taxon>
        <taxon>Pirellulales</taxon>
        <taxon>Pirellulaceae</taxon>
        <taxon>Mariniblastus</taxon>
    </lineage>
</organism>
<feature type="transmembrane region" description="Helical" evidence="1">
    <location>
        <begin position="396"/>
        <end position="418"/>
    </location>
</feature>
<feature type="transmembrane region" description="Helical" evidence="1">
    <location>
        <begin position="425"/>
        <end position="454"/>
    </location>
</feature>
<dbReference type="EMBL" id="CP042912">
    <property type="protein sequence ID" value="QEG22644.1"/>
    <property type="molecule type" value="Genomic_DNA"/>
</dbReference>
<sequence length="494" mass="54232">MPHETELTDWKPALHGTSRKAPIRRITPYDSSLIGEYARLFLLLLIVPLVICFANGSLKHQAAFLCLVASLIVLGTLLTSHGYQMIRVVVVGLMTANVFAFSISPDDISGVENSGIPDWSVFLLLLGLAVALAFETVAWISSSTRAVLLKALAWGILLIPAMIYVVAIPAFDSLWSVEVSGKKPDLNDPNWNLVNEAAFRTAKLAVFGVFTYLGACLGSFLNVAAYCIPRGEPIGLRDSQCPNCSNKISRIDNLPIFSYVNLGGKCRSCSSAISPRYLIVEIVAAFIFGSLFLYELVTGCNNVPLMDIHHEGILWIILYPKWPAIGIYLFHCFFMCAMLVLALMEWDQQPLKRTFAITIGLGFIAAAVAYLPLHPVPLFEHLPGLSIELSPWVDQLLKVMVGGVAGLLFGRVFGVVVFARKLSILTFAFCLTGVVLGWQALLQVSTIFLVAATICRCFSKTRTLPGYSPTVLLLIAIVLHHPFWKSIADLWRSN</sequence>
<reference evidence="3 4" key="1">
    <citation type="submission" date="2019-08" db="EMBL/GenBank/DDBJ databases">
        <title>Deep-cultivation of Planctomycetes and their phenomic and genomic characterization uncovers novel biology.</title>
        <authorList>
            <person name="Wiegand S."/>
            <person name="Jogler M."/>
            <person name="Boedeker C."/>
            <person name="Pinto D."/>
            <person name="Vollmers J."/>
            <person name="Rivas-Marin E."/>
            <person name="Kohn T."/>
            <person name="Peeters S.H."/>
            <person name="Heuer A."/>
            <person name="Rast P."/>
            <person name="Oberbeckmann S."/>
            <person name="Bunk B."/>
            <person name="Jeske O."/>
            <person name="Meyerdierks A."/>
            <person name="Storesund J.E."/>
            <person name="Kallscheuer N."/>
            <person name="Luecker S."/>
            <person name="Lage O.M."/>
            <person name="Pohl T."/>
            <person name="Merkel B.J."/>
            <person name="Hornburger P."/>
            <person name="Mueller R.-W."/>
            <person name="Bruemmer F."/>
            <person name="Labrenz M."/>
            <person name="Spormann A.M."/>
            <person name="Op den Camp H."/>
            <person name="Overmann J."/>
            <person name="Amann R."/>
            <person name="Jetten M.S.M."/>
            <person name="Mascher T."/>
            <person name="Medema M.H."/>
            <person name="Devos D.P."/>
            <person name="Kaster A.-K."/>
            <person name="Ovreas L."/>
            <person name="Rohde M."/>
            <person name="Galperin M.Y."/>
            <person name="Jogler C."/>
        </authorList>
    </citation>
    <scope>NUCLEOTIDE SEQUENCE [LARGE SCALE GENOMIC DNA]</scope>
    <source>
        <strain evidence="3 4">FC18</strain>
    </source>
</reference>
<dbReference type="PANTHER" id="PTHR30487:SF0">
    <property type="entry name" value="PREPILIN LEADER PEPTIDASE_N-METHYLTRANSFERASE-RELATED"/>
    <property type="match status" value="1"/>
</dbReference>
<keyword evidence="1" id="KW-1133">Transmembrane helix</keyword>
<dbReference type="InterPro" id="IPR050882">
    <property type="entry name" value="Prepilin_peptidase/N-MTase"/>
</dbReference>
<accession>A0A5B9P8G4</accession>
<dbReference type="PANTHER" id="PTHR30487">
    <property type="entry name" value="TYPE 4 PREPILIN-LIKE PROTEINS LEADER PEPTIDE-PROCESSING ENZYME"/>
    <property type="match status" value="1"/>
</dbReference>
<feature type="transmembrane region" description="Helical" evidence="1">
    <location>
        <begin position="277"/>
        <end position="297"/>
    </location>
</feature>
<dbReference type="GO" id="GO:0005886">
    <property type="term" value="C:plasma membrane"/>
    <property type="evidence" value="ECO:0007669"/>
    <property type="project" value="TreeGrafter"/>
</dbReference>
<feature type="transmembrane region" description="Helical" evidence="1">
    <location>
        <begin position="37"/>
        <end position="56"/>
    </location>
</feature>
<feature type="transmembrane region" description="Helical" evidence="1">
    <location>
        <begin position="355"/>
        <end position="376"/>
    </location>
</feature>
<dbReference type="InterPro" id="IPR010627">
    <property type="entry name" value="Prepilin_pept_A24_N"/>
</dbReference>
<gene>
    <name evidence="3" type="primary">pppA_1</name>
    <name evidence="3" type="ORF">MFFC18_25270</name>
</gene>
<evidence type="ECO:0000259" key="2">
    <source>
        <dbReference type="Pfam" id="PF06750"/>
    </source>
</evidence>
<dbReference type="Proteomes" id="UP000322214">
    <property type="component" value="Chromosome"/>
</dbReference>
<dbReference type="AlphaFoldDB" id="A0A5B9P8G4"/>
<proteinExistence type="predicted"/>
<dbReference type="RefSeq" id="WP_075084583.1">
    <property type="nucleotide sequence ID" value="NZ_CP042912.1"/>
</dbReference>
<name>A0A5B9P8G4_9BACT</name>
<protein>
    <submittedName>
        <fullName evidence="3">Leader peptidase PppA</fullName>
    </submittedName>
</protein>
<keyword evidence="1" id="KW-0812">Transmembrane</keyword>
<feature type="transmembrane region" description="Helical" evidence="1">
    <location>
        <begin position="152"/>
        <end position="171"/>
    </location>
</feature>
<feature type="transmembrane region" description="Helical" evidence="1">
    <location>
        <begin position="119"/>
        <end position="140"/>
    </location>
</feature>
<evidence type="ECO:0000313" key="3">
    <source>
        <dbReference type="EMBL" id="QEG22644.1"/>
    </source>
</evidence>
<dbReference type="KEGG" id="mff:MFFC18_25270"/>
<dbReference type="OrthoDB" id="9789291at2"/>
<feature type="transmembrane region" description="Helical" evidence="1">
    <location>
        <begin position="62"/>
        <end position="79"/>
    </location>
</feature>